<keyword evidence="3" id="KW-0238">DNA-binding</keyword>
<dbReference type="PRINTS" id="PR00039">
    <property type="entry name" value="HTHLYSR"/>
</dbReference>
<dbReference type="InterPro" id="IPR036388">
    <property type="entry name" value="WH-like_DNA-bd_sf"/>
</dbReference>
<dbReference type="PANTHER" id="PTHR30579:SF2">
    <property type="entry name" value="HTH-TYPE TRANSCRIPTIONAL REGULATOR ARGP"/>
    <property type="match status" value="1"/>
</dbReference>
<name>A0A919LW72_KLEPN</name>
<dbReference type="Pfam" id="PF00126">
    <property type="entry name" value="HTH_1"/>
    <property type="match status" value="1"/>
</dbReference>
<protein>
    <recommendedName>
        <fullName evidence="5">HTH lysR-type domain-containing protein</fullName>
    </recommendedName>
</protein>
<evidence type="ECO:0000313" key="6">
    <source>
        <dbReference type="EMBL" id="GHK56669.1"/>
    </source>
</evidence>
<keyword evidence="2" id="KW-0805">Transcription regulation</keyword>
<comment type="caution">
    <text evidence="6">The sequence shown here is derived from an EMBL/GenBank/DDBJ whole genome shotgun (WGS) entry which is preliminary data.</text>
</comment>
<dbReference type="AlphaFoldDB" id="A0A919LW72"/>
<dbReference type="GO" id="GO:0003700">
    <property type="term" value="F:DNA-binding transcription factor activity"/>
    <property type="evidence" value="ECO:0007669"/>
    <property type="project" value="InterPro"/>
</dbReference>
<dbReference type="PANTHER" id="PTHR30579">
    <property type="entry name" value="TRANSCRIPTIONAL REGULATOR"/>
    <property type="match status" value="1"/>
</dbReference>
<evidence type="ECO:0000259" key="5">
    <source>
        <dbReference type="PROSITE" id="PS50931"/>
    </source>
</evidence>
<sequence length="96" mass="11351">MKRPDYRTLQALDAVIRERGFERAAQKLCITQSAVSQRIKQLENMFGQPLLVRTVPPRPTEQGQKLLALLRRLNCWRKSGWAMNKPARRRCCCRWR</sequence>
<evidence type="ECO:0000256" key="2">
    <source>
        <dbReference type="ARBA" id="ARBA00023015"/>
    </source>
</evidence>
<dbReference type="InterPro" id="IPR036390">
    <property type="entry name" value="WH_DNA-bd_sf"/>
</dbReference>
<evidence type="ECO:0000256" key="3">
    <source>
        <dbReference type="ARBA" id="ARBA00023125"/>
    </source>
</evidence>
<accession>A0A919LW72</accession>
<keyword evidence="4" id="KW-0804">Transcription</keyword>
<evidence type="ECO:0000256" key="1">
    <source>
        <dbReference type="ARBA" id="ARBA00009437"/>
    </source>
</evidence>
<dbReference type="SUPFAM" id="SSF46785">
    <property type="entry name" value="Winged helix' DNA-binding domain"/>
    <property type="match status" value="1"/>
</dbReference>
<dbReference type="Gene3D" id="1.10.10.10">
    <property type="entry name" value="Winged helix-like DNA-binding domain superfamily/Winged helix DNA-binding domain"/>
    <property type="match status" value="1"/>
</dbReference>
<feature type="domain" description="HTH lysR-type" evidence="5">
    <location>
        <begin position="4"/>
        <end position="60"/>
    </location>
</feature>
<organism evidence="6 7">
    <name type="scientific">Klebsiella pneumoniae</name>
    <dbReference type="NCBI Taxonomy" id="573"/>
    <lineage>
        <taxon>Bacteria</taxon>
        <taxon>Pseudomonadati</taxon>
        <taxon>Pseudomonadota</taxon>
        <taxon>Gammaproteobacteria</taxon>
        <taxon>Enterobacterales</taxon>
        <taxon>Enterobacteriaceae</taxon>
        <taxon>Klebsiella/Raoultella group</taxon>
        <taxon>Klebsiella</taxon>
        <taxon>Klebsiella pneumoniae complex</taxon>
    </lineage>
</organism>
<comment type="similarity">
    <text evidence="1">Belongs to the LysR transcriptional regulatory family.</text>
</comment>
<dbReference type="InterPro" id="IPR000847">
    <property type="entry name" value="LysR_HTH_N"/>
</dbReference>
<evidence type="ECO:0000313" key="7">
    <source>
        <dbReference type="Proteomes" id="UP000655094"/>
    </source>
</evidence>
<dbReference type="PROSITE" id="PS50931">
    <property type="entry name" value="HTH_LYSR"/>
    <property type="match status" value="1"/>
</dbReference>
<dbReference type="Proteomes" id="UP000655094">
    <property type="component" value="Unassembled WGS sequence"/>
</dbReference>
<gene>
    <name evidence="6" type="ORF">KPZU09_64050</name>
</gene>
<dbReference type="InterPro" id="IPR050176">
    <property type="entry name" value="LTTR"/>
</dbReference>
<dbReference type="FunFam" id="1.10.10.10:FF:000061">
    <property type="entry name" value="HTH-type transcriptional regulator ArgP"/>
    <property type="match status" value="1"/>
</dbReference>
<proteinExistence type="inferred from homology"/>
<dbReference type="EMBL" id="BNFF01000001">
    <property type="protein sequence ID" value="GHK56669.1"/>
    <property type="molecule type" value="Genomic_DNA"/>
</dbReference>
<dbReference type="GO" id="GO:0043565">
    <property type="term" value="F:sequence-specific DNA binding"/>
    <property type="evidence" value="ECO:0007669"/>
    <property type="project" value="UniProtKB-ARBA"/>
</dbReference>
<evidence type="ECO:0000256" key="4">
    <source>
        <dbReference type="ARBA" id="ARBA00023163"/>
    </source>
</evidence>
<reference evidence="6" key="1">
    <citation type="submission" date="2020-10" db="EMBL/GenBank/DDBJ databases">
        <title>Genome Sequence of ESBL Producing Zambian Clinical Strains.</title>
        <authorList>
            <person name="Shawa M."/>
            <person name="Furuta Y."/>
            <person name="Simbotwe M."/>
            <person name="Mulenga E."/>
            <person name="Mubanga M."/>
            <person name="Mulenga G."/>
            <person name="Kaile C."/>
            <person name="Zorigt T."/>
            <person name="Hang'ombe B."/>
            <person name="Higashi H."/>
        </authorList>
    </citation>
    <scope>NUCLEOTIDE SEQUENCE</scope>
    <source>
        <strain evidence="6">Zam_UTH_09</strain>
    </source>
</reference>